<dbReference type="EMBL" id="BGZK01000371">
    <property type="protein sequence ID" value="GBP39819.1"/>
    <property type="molecule type" value="Genomic_DNA"/>
</dbReference>
<evidence type="ECO:0000313" key="2">
    <source>
        <dbReference type="Proteomes" id="UP000299102"/>
    </source>
</evidence>
<organism evidence="1 2">
    <name type="scientific">Eumeta variegata</name>
    <name type="common">Bagworm moth</name>
    <name type="synonym">Eumeta japonica</name>
    <dbReference type="NCBI Taxonomy" id="151549"/>
    <lineage>
        <taxon>Eukaryota</taxon>
        <taxon>Metazoa</taxon>
        <taxon>Ecdysozoa</taxon>
        <taxon>Arthropoda</taxon>
        <taxon>Hexapoda</taxon>
        <taxon>Insecta</taxon>
        <taxon>Pterygota</taxon>
        <taxon>Neoptera</taxon>
        <taxon>Endopterygota</taxon>
        <taxon>Lepidoptera</taxon>
        <taxon>Glossata</taxon>
        <taxon>Ditrysia</taxon>
        <taxon>Tineoidea</taxon>
        <taxon>Psychidae</taxon>
        <taxon>Oiketicinae</taxon>
        <taxon>Eumeta</taxon>
    </lineage>
</organism>
<comment type="caution">
    <text evidence="1">The sequence shown here is derived from an EMBL/GenBank/DDBJ whole genome shotgun (WGS) entry which is preliminary data.</text>
</comment>
<name>A0A4C1VNT3_EUMVA</name>
<gene>
    <name evidence="1" type="ORF">EVAR_88321_1</name>
</gene>
<sequence>MCSLIVTRLPCPFASIALLRNLNSHLQSGETLLFRPIADGKLARRSCCTRAFLEDLNQARRSCWLFCQPASNEIYFQLRRASGPIASRSNDMIYIRPDRRTVGSPFGRADVFEARRILVFF</sequence>
<proteinExistence type="predicted"/>
<keyword evidence="2" id="KW-1185">Reference proteome</keyword>
<dbReference type="Proteomes" id="UP000299102">
    <property type="component" value="Unassembled WGS sequence"/>
</dbReference>
<dbReference type="AlphaFoldDB" id="A0A4C1VNT3"/>
<protein>
    <submittedName>
        <fullName evidence="1">Uncharacterized protein</fullName>
    </submittedName>
</protein>
<evidence type="ECO:0000313" key="1">
    <source>
        <dbReference type="EMBL" id="GBP39819.1"/>
    </source>
</evidence>
<reference evidence="1 2" key="1">
    <citation type="journal article" date="2019" name="Commun. Biol.">
        <title>The bagworm genome reveals a unique fibroin gene that provides high tensile strength.</title>
        <authorList>
            <person name="Kono N."/>
            <person name="Nakamura H."/>
            <person name="Ohtoshi R."/>
            <person name="Tomita M."/>
            <person name="Numata K."/>
            <person name="Arakawa K."/>
        </authorList>
    </citation>
    <scope>NUCLEOTIDE SEQUENCE [LARGE SCALE GENOMIC DNA]</scope>
</reference>
<accession>A0A4C1VNT3</accession>